<reference evidence="26 27" key="1">
    <citation type="submission" date="2018-12" db="EMBL/GenBank/DDBJ databases">
        <title>Complete genome sequence of Iodobacter sp. H11R3.</title>
        <authorList>
            <person name="Bae J.-W."/>
        </authorList>
    </citation>
    <scope>NUCLEOTIDE SEQUENCE [LARGE SCALE GENOMIC DNA]</scope>
    <source>
        <strain evidence="26 27">H11R3</strain>
    </source>
</reference>
<dbReference type="NCBIfam" id="NF008101">
    <property type="entry name" value="PRK10846.1"/>
    <property type="match status" value="1"/>
</dbReference>
<dbReference type="GO" id="GO:0005737">
    <property type="term" value="C:cytoplasm"/>
    <property type="evidence" value="ECO:0007669"/>
    <property type="project" value="TreeGrafter"/>
</dbReference>
<evidence type="ECO:0000313" key="27">
    <source>
        <dbReference type="Proteomes" id="UP000282438"/>
    </source>
</evidence>
<evidence type="ECO:0000256" key="21">
    <source>
        <dbReference type="ARBA" id="ARBA00049035"/>
    </source>
</evidence>
<dbReference type="InterPro" id="IPR036565">
    <property type="entry name" value="Mur-like_cat_sf"/>
</dbReference>
<evidence type="ECO:0000256" key="1">
    <source>
        <dbReference type="ARBA" id="ARBA00001946"/>
    </source>
</evidence>
<dbReference type="EMBL" id="CP034433">
    <property type="protein sequence ID" value="AZN36238.1"/>
    <property type="molecule type" value="Genomic_DNA"/>
</dbReference>
<dbReference type="GO" id="GO:0004326">
    <property type="term" value="F:tetrahydrofolylpolyglutamate synthase activity"/>
    <property type="evidence" value="ECO:0007669"/>
    <property type="project" value="UniProtKB-EC"/>
</dbReference>
<evidence type="ECO:0000256" key="12">
    <source>
        <dbReference type="ARBA" id="ARBA00022741"/>
    </source>
</evidence>
<dbReference type="InterPro" id="IPR013221">
    <property type="entry name" value="Mur_ligase_cen"/>
</dbReference>
<dbReference type="NCBIfam" id="TIGR01499">
    <property type="entry name" value="folC"/>
    <property type="match status" value="1"/>
</dbReference>
<evidence type="ECO:0000256" key="22">
    <source>
        <dbReference type="ARBA" id="ARBA00049161"/>
    </source>
</evidence>
<evidence type="ECO:0000256" key="14">
    <source>
        <dbReference type="ARBA" id="ARBA00022842"/>
    </source>
</evidence>
<evidence type="ECO:0000256" key="15">
    <source>
        <dbReference type="ARBA" id="ARBA00022909"/>
    </source>
</evidence>
<evidence type="ECO:0000313" key="26">
    <source>
        <dbReference type="EMBL" id="AZN36238.1"/>
    </source>
</evidence>
<dbReference type="GO" id="GO:0005524">
    <property type="term" value="F:ATP binding"/>
    <property type="evidence" value="ECO:0007669"/>
    <property type="project" value="UniProtKB-KW"/>
</dbReference>
<organism evidence="26 27">
    <name type="scientific">Iodobacter ciconiae</name>
    <dbReference type="NCBI Taxonomy" id="2496266"/>
    <lineage>
        <taxon>Bacteria</taxon>
        <taxon>Pseudomonadati</taxon>
        <taxon>Pseudomonadota</taxon>
        <taxon>Betaproteobacteria</taxon>
        <taxon>Neisseriales</taxon>
        <taxon>Chitinibacteraceae</taxon>
        <taxon>Iodobacter</taxon>
    </lineage>
</organism>
<evidence type="ECO:0000256" key="2">
    <source>
        <dbReference type="ARBA" id="ARBA00002714"/>
    </source>
</evidence>
<sequence length="425" mass="45602">MSFDSLSLDAWLSHLEQLHPSAIDMGLERVVCVRDALGLNPDFPVLLVGGTNGKGSVCTMLSTILCTAGYRVGTYTSPHLLHYRERVAINLVPASDADIVASFQAIEAARGDSSLTYFEFGTLAAMQQFMTAGVDVAVLEVGLGGRLDAVNAFEPVASAVVNVGLDHQSFLGDTREAIGHEKAGIYRQGKIAICADPEPPATLIAQAQRISAHLQLIGQDFGFEKQAEGQQWTWWNKSGVRRHALPFPALRGQYQLGNASVVLALLDAVKDQLPVGIGDIKRGLLEVELAARFQVLPGRPAVVLDVGHNPHAAKVLRANLDSMGFYPVTHAVLGMMADKDIAGVVELLADRIDVWHLAAPQLPRAAPPEQLSDIVGKLAPLAKINIYENVALAFASACKLAGESDRILAFGSFYTVAEVMATRER</sequence>
<evidence type="ECO:0000256" key="4">
    <source>
        <dbReference type="ARBA" id="ARBA00005150"/>
    </source>
</evidence>
<dbReference type="AlphaFoldDB" id="A0A3S8ZRZ1"/>
<dbReference type="KEGG" id="iod:EJO50_06925"/>
<dbReference type="PANTHER" id="PTHR11136:SF0">
    <property type="entry name" value="DIHYDROFOLATE SYNTHETASE-RELATED"/>
    <property type="match status" value="1"/>
</dbReference>
<evidence type="ECO:0000256" key="17">
    <source>
        <dbReference type="ARBA" id="ARBA00030592"/>
    </source>
</evidence>
<dbReference type="EC" id="6.3.2.17" evidence="8"/>
<dbReference type="Pfam" id="PF02875">
    <property type="entry name" value="Mur_ligase_C"/>
    <property type="match status" value="1"/>
</dbReference>
<dbReference type="PIRSF" id="PIRSF001563">
    <property type="entry name" value="Folylpolyglu_synth"/>
    <property type="match status" value="1"/>
</dbReference>
<dbReference type="EC" id="6.3.2.12" evidence="7"/>
<evidence type="ECO:0000256" key="9">
    <source>
        <dbReference type="ARBA" id="ARBA00019357"/>
    </source>
</evidence>
<keyword evidence="27" id="KW-1185">Reference proteome</keyword>
<comment type="similarity">
    <text evidence="5 23">Belongs to the folylpolyglutamate synthase family.</text>
</comment>
<keyword evidence="12 23" id="KW-0547">Nucleotide-binding</keyword>
<dbReference type="GO" id="GO:0008841">
    <property type="term" value="F:dihydrofolate synthase activity"/>
    <property type="evidence" value="ECO:0007669"/>
    <property type="project" value="UniProtKB-EC"/>
</dbReference>
<gene>
    <name evidence="26" type="ORF">EJO50_06925</name>
</gene>
<dbReference type="GO" id="GO:0046654">
    <property type="term" value="P:tetrahydrofolate biosynthetic process"/>
    <property type="evidence" value="ECO:0007669"/>
    <property type="project" value="UniProtKB-UniPathway"/>
</dbReference>
<evidence type="ECO:0000256" key="20">
    <source>
        <dbReference type="ARBA" id="ARBA00047808"/>
    </source>
</evidence>
<evidence type="ECO:0000256" key="19">
    <source>
        <dbReference type="ARBA" id="ARBA00047493"/>
    </source>
</evidence>
<dbReference type="PANTHER" id="PTHR11136">
    <property type="entry name" value="FOLYLPOLYGLUTAMATE SYNTHASE-RELATED"/>
    <property type="match status" value="1"/>
</dbReference>
<dbReference type="Pfam" id="PF08245">
    <property type="entry name" value="Mur_ligase_M"/>
    <property type="match status" value="1"/>
</dbReference>
<evidence type="ECO:0000256" key="7">
    <source>
        <dbReference type="ARBA" id="ARBA00013023"/>
    </source>
</evidence>
<comment type="cofactor">
    <cofactor evidence="1">
        <name>Mg(2+)</name>
        <dbReference type="ChEBI" id="CHEBI:18420"/>
    </cofactor>
</comment>
<dbReference type="GO" id="GO:0046872">
    <property type="term" value="F:metal ion binding"/>
    <property type="evidence" value="ECO:0007669"/>
    <property type="project" value="UniProtKB-KW"/>
</dbReference>
<comment type="pathway">
    <text evidence="4">Cofactor biosynthesis; tetrahydrofolylpolyglutamate biosynthesis.</text>
</comment>
<dbReference type="PROSITE" id="PS01011">
    <property type="entry name" value="FOLYLPOLYGLU_SYNT_1"/>
    <property type="match status" value="1"/>
</dbReference>
<comment type="catalytic activity">
    <reaction evidence="19">
        <text>(6S)-5,6,7,8-tetrahydrofolyl-(gamma-L-Glu)(n) + L-glutamate + ATP = (6S)-5,6,7,8-tetrahydrofolyl-(gamma-L-Glu)(n+1) + ADP + phosphate + H(+)</text>
        <dbReference type="Rhea" id="RHEA:10580"/>
        <dbReference type="Rhea" id="RHEA-COMP:14738"/>
        <dbReference type="Rhea" id="RHEA-COMP:14740"/>
        <dbReference type="ChEBI" id="CHEBI:15378"/>
        <dbReference type="ChEBI" id="CHEBI:29985"/>
        <dbReference type="ChEBI" id="CHEBI:30616"/>
        <dbReference type="ChEBI" id="CHEBI:43474"/>
        <dbReference type="ChEBI" id="CHEBI:141005"/>
        <dbReference type="ChEBI" id="CHEBI:456216"/>
        <dbReference type="EC" id="6.3.2.17"/>
    </reaction>
</comment>
<dbReference type="Proteomes" id="UP000282438">
    <property type="component" value="Chromosome"/>
</dbReference>
<comment type="catalytic activity">
    <reaction evidence="21">
        <text>(6R)-5,10-methylenetetrahydrofolyl-(gamma-L-Glu)(n) + L-glutamate + ATP = (6R)-5,10-methylenetetrahydrofolyl-(gamma-L-Glu)(n+1) + ADP + phosphate + H(+)</text>
        <dbReference type="Rhea" id="RHEA:51912"/>
        <dbReference type="Rhea" id="RHEA-COMP:13257"/>
        <dbReference type="Rhea" id="RHEA-COMP:13258"/>
        <dbReference type="ChEBI" id="CHEBI:15378"/>
        <dbReference type="ChEBI" id="CHEBI:29985"/>
        <dbReference type="ChEBI" id="CHEBI:30616"/>
        <dbReference type="ChEBI" id="CHEBI:43474"/>
        <dbReference type="ChEBI" id="CHEBI:136572"/>
        <dbReference type="ChEBI" id="CHEBI:456216"/>
        <dbReference type="EC" id="6.3.2.17"/>
    </reaction>
</comment>
<feature type="domain" description="Mur ligase central" evidence="25">
    <location>
        <begin position="48"/>
        <end position="218"/>
    </location>
</feature>
<dbReference type="InterPro" id="IPR036615">
    <property type="entry name" value="Mur_ligase_C_dom_sf"/>
</dbReference>
<dbReference type="InterPro" id="IPR001645">
    <property type="entry name" value="Folylpolyglutamate_synth"/>
</dbReference>
<evidence type="ECO:0000256" key="3">
    <source>
        <dbReference type="ARBA" id="ARBA00004799"/>
    </source>
</evidence>
<comment type="function">
    <text evidence="2">Functions in two distinct reactions of the de novo folate biosynthetic pathway. Catalyzes the addition of a glutamate residue to dihydropteroate (7,8-dihydropteroate or H2Pte) to form dihydrofolate (7,8-dihydrofolate monoglutamate or H2Pte-Glu). Also catalyzes successive additions of L-glutamate to tetrahydrofolate or 10-formyltetrahydrofolate or 5,10-methylenetetrahydrofolate, leading to folylpolyglutamate derivatives.</text>
</comment>
<dbReference type="InterPro" id="IPR004101">
    <property type="entry name" value="Mur_ligase_C"/>
</dbReference>
<keyword evidence="10 23" id="KW-0436">Ligase</keyword>
<evidence type="ECO:0000256" key="5">
    <source>
        <dbReference type="ARBA" id="ARBA00008276"/>
    </source>
</evidence>
<dbReference type="Gene3D" id="3.40.1190.10">
    <property type="entry name" value="Mur-like, catalytic domain"/>
    <property type="match status" value="1"/>
</dbReference>
<dbReference type="FunFam" id="3.40.1190.10:FF:000004">
    <property type="entry name" value="Dihydrofolate synthase/folylpolyglutamate synthase"/>
    <property type="match status" value="1"/>
</dbReference>
<evidence type="ECO:0000256" key="6">
    <source>
        <dbReference type="ARBA" id="ARBA00011245"/>
    </source>
</evidence>
<accession>A0A3S8ZRZ1</accession>
<proteinExistence type="inferred from homology"/>
<feature type="domain" description="Mur ligase C-terminal" evidence="24">
    <location>
        <begin position="292"/>
        <end position="413"/>
    </location>
</feature>
<evidence type="ECO:0000256" key="13">
    <source>
        <dbReference type="ARBA" id="ARBA00022840"/>
    </source>
</evidence>
<comment type="subunit">
    <text evidence="6">Monomer.</text>
</comment>
<evidence type="ECO:0000259" key="25">
    <source>
        <dbReference type="Pfam" id="PF08245"/>
    </source>
</evidence>
<dbReference type="OrthoDB" id="9809356at2"/>
<protein>
    <recommendedName>
        <fullName evidence="9">Dihydrofolate synthase/folylpolyglutamate synthase</fullName>
        <ecNumber evidence="7">6.3.2.12</ecNumber>
        <ecNumber evidence="8">6.3.2.17</ecNumber>
    </recommendedName>
    <alternativeName>
        <fullName evidence="18">Folylpoly-gamma-glutamate synthetase-dihydrofolate synthetase</fullName>
    </alternativeName>
    <alternativeName>
        <fullName evidence="16">Folylpolyglutamate synthetase</fullName>
    </alternativeName>
    <alternativeName>
        <fullName evidence="17">Tetrahydrofolylpolyglutamate synthase</fullName>
    </alternativeName>
</protein>
<evidence type="ECO:0000256" key="10">
    <source>
        <dbReference type="ARBA" id="ARBA00022598"/>
    </source>
</evidence>
<evidence type="ECO:0000256" key="11">
    <source>
        <dbReference type="ARBA" id="ARBA00022723"/>
    </source>
</evidence>
<keyword evidence="13 23" id="KW-0067">ATP-binding</keyword>
<dbReference type="SUPFAM" id="SSF53244">
    <property type="entry name" value="MurD-like peptide ligases, peptide-binding domain"/>
    <property type="match status" value="1"/>
</dbReference>
<dbReference type="InterPro" id="IPR018109">
    <property type="entry name" value="Folylpolyglutamate_synth_CS"/>
</dbReference>
<evidence type="ECO:0000256" key="18">
    <source>
        <dbReference type="ARBA" id="ARBA00032510"/>
    </source>
</evidence>
<evidence type="ECO:0000256" key="8">
    <source>
        <dbReference type="ARBA" id="ARBA00013025"/>
    </source>
</evidence>
<keyword evidence="11" id="KW-0479">Metal-binding</keyword>
<evidence type="ECO:0000256" key="16">
    <source>
        <dbReference type="ARBA" id="ARBA00030048"/>
    </source>
</evidence>
<dbReference type="UniPathway" id="UPA00077">
    <property type="reaction ID" value="UER00157"/>
</dbReference>
<dbReference type="Gene3D" id="3.90.190.20">
    <property type="entry name" value="Mur ligase, C-terminal domain"/>
    <property type="match status" value="1"/>
</dbReference>
<name>A0A3S8ZRZ1_9NEIS</name>
<comment type="catalytic activity">
    <reaction evidence="22">
        <text>7,8-dihydropteroate + L-glutamate + ATP = 7,8-dihydrofolate + ADP + phosphate + H(+)</text>
        <dbReference type="Rhea" id="RHEA:23584"/>
        <dbReference type="ChEBI" id="CHEBI:15378"/>
        <dbReference type="ChEBI" id="CHEBI:17839"/>
        <dbReference type="ChEBI" id="CHEBI:29985"/>
        <dbReference type="ChEBI" id="CHEBI:30616"/>
        <dbReference type="ChEBI" id="CHEBI:43474"/>
        <dbReference type="ChEBI" id="CHEBI:57451"/>
        <dbReference type="ChEBI" id="CHEBI:456216"/>
        <dbReference type="EC" id="6.3.2.12"/>
    </reaction>
</comment>
<dbReference type="RefSeq" id="WP_125972730.1">
    <property type="nucleotide sequence ID" value="NZ_CP034433.1"/>
</dbReference>
<keyword evidence="14" id="KW-0460">Magnesium</keyword>
<dbReference type="SUPFAM" id="SSF53623">
    <property type="entry name" value="MurD-like peptide ligases, catalytic domain"/>
    <property type="match status" value="1"/>
</dbReference>
<dbReference type="GO" id="GO:0046656">
    <property type="term" value="P:folic acid biosynthetic process"/>
    <property type="evidence" value="ECO:0007669"/>
    <property type="project" value="UniProtKB-KW"/>
</dbReference>
<evidence type="ECO:0000259" key="24">
    <source>
        <dbReference type="Pfam" id="PF02875"/>
    </source>
</evidence>
<comment type="pathway">
    <text evidence="3">Cofactor biosynthesis; tetrahydrofolate biosynthesis; 7,8-dihydrofolate from 2-amino-4-hydroxy-6-hydroxymethyl-7,8-dihydropteridine diphosphate and 4-aminobenzoate: step 2/2.</text>
</comment>
<comment type="catalytic activity">
    <reaction evidence="20">
        <text>10-formyltetrahydrofolyl-(gamma-L-Glu)(n) + L-glutamate + ATP = 10-formyltetrahydrofolyl-(gamma-L-Glu)(n+1) + ADP + phosphate + H(+)</text>
        <dbReference type="Rhea" id="RHEA:51904"/>
        <dbReference type="Rhea" id="RHEA-COMP:13088"/>
        <dbReference type="Rhea" id="RHEA-COMP:14300"/>
        <dbReference type="ChEBI" id="CHEBI:15378"/>
        <dbReference type="ChEBI" id="CHEBI:29985"/>
        <dbReference type="ChEBI" id="CHEBI:30616"/>
        <dbReference type="ChEBI" id="CHEBI:43474"/>
        <dbReference type="ChEBI" id="CHEBI:134413"/>
        <dbReference type="ChEBI" id="CHEBI:456216"/>
        <dbReference type="EC" id="6.3.2.17"/>
    </reaction>
</comment>
<evidence type="ECO:0000256" key="23">
    <source>
        <dbReference type="PIRNR" id="PIRNR001563"/>
    </source>
</evidence>
<keyword evidence="15" id="KW-0289">Folate biosynthesis</keyword>